<evidence type="ECO:0000259" key="3">
    <source>
        <dbReference type="SMART" id="SM00903"/>
    </source>
</evidence>
<dbReference type="SMART" id="SM00903">
    <property type="entry name" value="Flavin_Reduct"/>
    <property type="match status" value="1"/>
</dbReference>
<dbReference type="SUPFAM" id="SSF50475">
    <property type="entry name" value="FMN-binding split barrel"/>
    <property type="match status" value="1"/>
</dbReference>
<dbReference type="InterPro" id="IPR050268">
    <property type="entry name" value="NADH-dep_flavin_reductase"/>
</dbReference>
<name>A0ABM9NIA7_9GAMM</name>
<evidence type="ECO:0000256" key="2">
    <source>
        <dbReference type="ARBA" id="ARBA00023002"/>
    </source>
</evidence>
<evidence type="ECO:0000256" key="1">
    <source>
        <dbReference type="ARBA" id="ARBA00008898"/>
    </source>
</evidence>
<dbReference type="RefSeq" id="WP_348759826.1">
    <property type="nucleotide sequence ID" value="NZ_OZ026884.1"/>
</dbReference>
<dbReference type="PANTHER" id="PTHR30466:SF11">
    <property type="entry name" value="FLAVIN-DEPENDENT MONOOXYGENASE, REDUCTASE SUBUNIT HSAB"/>
    <property type="match status" value="1"/>
</dbReference>
<proteinExistence type="inferred from homology"/>
<feature type="domain" description="Flavin reductase like" evidence="3">
    <location>
        <begin position="9"/>
        <end position="154"/>
    </location>
</feature>
<organism evidence="4 5">
    <name type="scientific">Candidatus Methylocalor cossyra</name>
    <dbReference type="NCBI Taxonomy" id="3108543"/>
    <lineage>
        <taxon>Bacteria</taxon>
        <taxon>Pseudomonadati</taxon>
        <taxon>Pseudomonadota</taxon>
        <taxon>Gammaproteobacteria</taxon>
        <taxon>Methylococcales</taxon>
        <taxon>Methylococcaceae</taxon>
        <taxon>Candidatus Methylocalor</taxon>
    </lineage>
</organism>
<evidence type="ECO:0000313" key="4">
    <source>
        <dbReference type="EMBL" id="CAL1240341.1"/>
    </source>
</evidence>
<dbReference type="InterPro" id="IPR012349">
    <property type="entry name" value="Split_barrel_FMN-bd"/>
</dbReference>
<dbReference type="Pfam" id="PF01613">
    <property type="entry name" value="Flavin_Reduct"/>
    <property type="match status" value="1"/>
</dbReference>
<dbReference type="EMBL" id="OZ026884">
    <property type="protein sequence ID" value="CAL1240341.1"/>
    <property type="molecule type" value="Genomic_DNA"/>
</dbReference>
<accession>A0ABM9NIA7</accession>
<reference evidence="4 5" key="1">
    <citation type="submission" date="2024-04" db="EMBL/GenBank/DDBJ databases">
        <authorList>
            <person name="Cremers G."/>
        </authorList>
    </citation>
    <scope>NUCLEOTIDE SEQUENCE [LARGE SCALE GENOMIC DNA]</scope>
    <source>
        <strain evidence="4">MeCH1-AG</strain>
    </source>
</reference>
<comment type="similarity">
    <text evidence="1">Belongs to the non-flavoprotein flavin reductase family.</text>
</comment>
<dbReference type="InterPro" id="IPR002563">
    <property type="entry name" value="Flavin_Rdtase-like_dom"/>
</dbReference>
<protein>
    <submittedName>
        <fullName evidence="4">Flavin reductase-like protein</fullName>
    </submittedName>
</protein>
<dbReference type="PANTHER" id="PTHR30466">
    <property type="entry name" value="FLAVIN REDUCTASE"/>
    <property type="match status" value="1"/>
</dbReference>
<gene>
    <name evidence="4" type="ORF">MECH1_V1_1565</name>
</gene>
<sequence>MSLAMAELFRRLSCGVYVVGVAAGGQRNAFTAAWVMPVSFRPLLLALSINPNHSSYALLQEGRAFSVNVLRADQRELAAWFGGPQQRDKLAAVPWHSGPTGAPLLEDVVARFECLLERECPAGDHVLAIGRVVDGALLQADAVPLAYRDVGNLDGAEALFPDRFS</sequence>
<evidence type="ECO:0000313" key="5">
    <source>
        <dbReference type="Proteomes" id="UP001497493"/>
    </source>
</evidence>
<dbReference type="Proteomes" id="UP001497493">
    <property type="component" value="Chromosome"/>
</dbReference>
<keyword evidence="2" id="KW-0560">Oxidoreductase</keyword>
<keyword evidence="5" id="KW-1185">Reference proteome</keyword>
<dbReference type="Gene3D" id="2.30.110.10">
    <property type="entry name" value="Electron Transport, Fmn-binding Protein, Chain A"/>
    <property type="match status" value="1"/>
</dbReference>